<protein>
    <submittedName>
        <fullName evidence="2">Type II secretion system protein I</fullName>
    </submittedName>
</protein>
<accession>A0A7X0MY21</accession>
<keyword evidence="3" id="KW-1185">Reference proteome</keyword>
<sequence>MNSSGGQKGLSMIEVLVALAIFSGTVVLALSSLQFQLHRQHKITQQHLAAQLSNNTVADLQLGARSWPNNETNYPITFSDIDWEVKLIPVASPANNWQRLRIEVIHEDRLLAEQSVYRQSTSGSSSL</sequence>
<dbReference type="SUPFAM" id="SSF54523">
    <property type="entry name" value="Pili subunits"/>
    <property type="match status" value="1"/>
</dbReference>
<keyword evidence="1" id="KW-0472">Membrane</keyword>
<dbReference type="InParanoid" id="A0A7X0MY21"/>
<dbReference type="NCBIfam" id="TIGR02532">
    <property type="entry name" value="IV_pilin_GFxxxE"/>
    <property type="match status" value="1"/>
</dbReference>
<dbReference type="Pfam" id="PF07963">
    <property type="entry name" value="N_methyl"/>
    <property type="match status" value="1"/>
</dbReference>
<name>A0A7X0MY21_9GAMM</name>
<evidence type="ECO:0000256" key="1">
    <source>
        <dbReference type="SAM" id="Phobius"/>
    </source>
</evidence>
<dbReference type="EMBL" id="JACHHT010000002">
    <property type="protein sequence ID" value="MBB6521552.1"/>
    <property type="molecule type" value="Genomic_DNA"/>
</dbReference>
<dbReference type="Gene3D" id="3.30.1300.30">
    <property type="entry name" value="GSPII I/J protein-like"/>
    <property type="match status" value="1"/>
</dbReference>
<evidence type="ECO:0000313" key="2">
    <source>
        <dbReference type="EMBL" id="MBB6521552.1"/>
    </source>
</evidence>
<dbReference type="RefSeq" id="WP_166844304.1">
    <property type="nucleotide sequence ID" value="NZ_JAAONY010000002.1"/>
</dbReference>
<gene>
    <name evidence="2" type="ORF">HNR48_001837</name>
</gene>
<keyword evidence="1" id="KW-0812">Transmembrane</keyword>
<dbReference type="Proteomes" id="UP000528457">
    <property type="component" value="Unassembled WGS sequence"/>
</dbReference>
<reference evidence="2 3" key="1">
    <citation type="submission" date="2020-08" db="EMBL/GenBank/DDBJ databases">
        <title>Genomic Encyclopedia of Type Strains, Phase IV (KMG-IV): sequencing the most valuable type-strain genomes for metagenomic binning, comparative biology and taxonomic classification.</title>
        <authorList>
            <person name="Goeker M."/>
        </authorList>
    </citation>
    <scope>NUCLEOTIDE SEQUENCE [LARGE SCALE GENOMIC DNA]</scope>
    <source>
        <strain evidence="2 3">DSM 22368</strain>
    </source>
</reference>
<organism evidence="2 3">
    <name type="scientific">Pseudoteredinibacter isoporae</name>
    <dbReference type="NCBI Taxonomy" id="570281"/>
    <lineage>
        <taxon>Bacteria</taxon>
        <taxon>Pseudomonadati</taxon>
        <taxon>Pseudomonadota</taxon>
        <taxon>Gammaproteobacteria</taxon>
        <taxon>Cellvibrionales</taxon>
        <taxon>Cellvibrionaceae</taxon>
        <taxon>Pseudoteredinibacter</taxon>
    </lineage>
</organism>
<dbReference type="InterPro" id="IPR012902">
    <property type="entry name" value="N_methyl_site"/>
</dbReference>
<evidence type="ECO:0000313" key="3">
    <source>
        <dbReference type="Proteomes" id="UP000528457"/>
    </source>
</evidence>
<proteinExistence type="predicted"/>
<dbReference type="InterPro" id="IPR045584">
    <property type="entry name" value="Pilin-like"/>
</dbReference>
<dbReference type="AlphaFoldDB" id="A0A7X0MY21"/>
<keyword evidence="1" id="KW-1133">Transmembrane helix</keyword>
<feature type="transmembrane region" description="Helical" evidence="1">
    <location>
        <begin position="12"/>
        <end position="33"/>
    </location>
</feature>
<comment type="caution">
    <text evidence="2">The sequence shown here is derived from an EMBL/GenBank/DDBJ whole genome shotgun (WGS) entry which is preliminary data.</text>
</comment>